<reference evidence="1" key="1">
    <citation type="journal article" date="2021" name="New Phytol.">
        <title>Evolutionary innovations through gain and loss of genes in the ectomycorrhizal Boletales.</title>
        <authorList>
            <person name="Wu G."/>
            <person name="Miyauchi S."/>
            <person name="Morin E."/>
            <person name="Kuo A."/>
            <person name="Drula E."/>
            <person name="Varga T."/>
            <person name="Kohler A."/>
            <person name="Feng B."/>
            <person name="Cao Y."/>
            <person name="Lipzen A."/>
            <person name="Daum C."/>
            <person name="Hundley H."/>
            <person name="Pangilinan J."/>
            <person name="Johnson J."/>
            <person name="Barry K."/>
            <person name="LaButti K."/>
            <person name="Ng V."/>
            <person name="Ahrendt S."/>
            <person name="Min B."/>
            <person name="Choi I.G."/>
            <person name="Park H."/>
            <person name="Plett J.M."/>
            <person name="Magnuson J."/>
            <person name="Spatafora J.W."/>
            <person name="Nagy L.G."/>
            <person name="Henrissat B."/>
            <person name="Grigoriev I.V."/>
            <person name="Yang Z.L."/>
            <person name="Xu J."/>
            <person name="Martin F.M."/>
        </authorList>
    </citation>
    <scope>NUCLEOTIDE SEQUENCE</scope>
    <source>
        <strain evidence="1">KUC20120723A-06</strain>
    </source>
</reference>
<dbReference type="Proteomes" id="UP000790709">
    <property type="component" value="Unassembled WGS sequence"/>
</dbReference>
<evidence type="ECO:0000313" key="1">
    <source>
        <dbReference type="EMBL" id="KAH7924881.1"/>
    </source>
</evidence>
<gene>
    <name evidence="1" type="ORF">BV22DRAFT_1012344</name>
</gene>
<sequence>MQKVANVQQILKQFTWGRVEADGTFADAIMRAYFGVLGAEGYGYWSAPGGNNPHLARPDENTQSTGSPFVIPAAGGYQHGYQLLEEQHLDDASGWRVEKRLIPSLVFGDVREPAIASNGSVVDWDSWYRWRNLPKDSPTALLMHYPLTVYQLLVHVLHVTGPARNSPDARQAVNVHYLGAEVELNMLPLFSELALLLPYTDIKLTFFGPAVHHIVKQAKENSLVMKATRNEPVYTYTGPSSCGKGTLAIYLHGEHENWDPRLPALTNSFPDAIVAPNAGLLSYPAWQFVILYSHVENTPFAVTEYAEQSAEVQRDGFPQIVAAAMPHLSKGMRQEDMANMVRSREYPIELNPFQRPGQRNLGSTRLPNVPNGFTMRVVGGKVDEAKTQKPTLINPEAGVTPISMSPETQDLLSKVEKLSLNSLD</sequence>
<protein>
    <submittedName>
        <fullName evidence="1">Uncharacterized protein</fullName>
    </submittedName>
</protein>
<evidence type="ECO:0000313" key="2">
    <source>
        <dbReference type="Proteomes" id="UP000790709"/>
    </source>
</evidence>
<proteinExistence type="predicted"/>
<comment type="caution">
    <text evidence="1">The sequence shown here is derived from an EMBL/GenBank/DDBJ whole genome shotgun (WGS) entry which is preliminary data.</text>
</comment>
<keyword evidence="2" id="KW-1185">Reference proteome</keyword>
<organism evidence="1 2">
    <name type="scientific">Leucogyrophana mollusca</name>
    <dbReference type="NCBI Taxonomy" id="85980"/>
    <lineage>
        <taxon>Eukaryota</taxon>
        <taxon>Fungi</taxon>
        <taxon>Dikarya</taxon>
        <taxon>Basidiomycota</taxon>
        <taxon>Agaricomycotina</taxon>
        <taxon>Agaricomycetes</taxon>
        <taxon>Agaricomycetidae</taxon>
        <taxon>Boletales</taxon>
        <taxon>Boletales incertae sedis</taxon>
        <taxon>Leucogyrophana</taxon>
    </lineage>
</organism>
<dbReference type="EMBL" id="MU266414">
    <property type="protein sequence ID" value="KAH7924881.1"/>
    <property type="molecule type" value="Genomic_DNA"/>
</dbReference>
<name>A0ACB8BHC0_9AGAM</name>
<accession>A0ACB8BHC0</accession>